<evidence type="ECO:0000313" key="4">
    <source>
        <dbReference type="Proteomes" id="UP000036756"/>
    </source>
</evidence>
<gene>
    <name evidence="3" type="ORF">CLCY_4c02330</name>
</gene>
<feature type="domain" description="HTH cro/C1-type" evidence="2">
    <location>
        <begin position="10"/>
        <end position="64"/>
    </location>
</feature>
<proteinExistence type="predicted"/>
<dbReference type="PROSITE" id="PS50943">
    <property type="entry name" value="HTH_CROC1"/>
    <property type="match status" value="1"/>
</dbReference>
<keyword evidence="4" id="KW-1185">Reference proteome</keyword>
<dbReference type="RefSeq" id="WP_048570343.1">
    <property type="nucleotide sequence ID" value="NZ_LFVU01000024.1"/>
</dbReference>
<dbReference type="PANTHER" id="PTHR46558">
    <property type="entry name" value="TRACRIPTIONAL REGULATORY PROTEIN-RELATED-RELATED"/>
    <property type="match status" value="1"/>
</dbReference>
<dbReference type="Pfam" id="PF01381">
    <property type="entry name" value="HTH_3"/>
    <property type="match status" value="1"/>
</dbReference>
<protein>
    <submittedName>
        <fullName evidence="3">Putative DNA-binding protein</fullName>
    </submittedName>
</protein>
<dbReference type="InterPro" id="IPR010982">
    <property type="entry name" value="Lambda_DNA-bd_dom_sf"/>
</dbReference>
<dbReference type="AlphaFoldDB" id="A0A0J8D876"/>
<dbReference type="STRING" id="1121307.CLCY_4c02330"/>
<dbReference type="InterPro" id="IPR011990">
    <property type="entry name" value="TPR-like_helical_dom_sf"/>
</dbReference>
<comment type="caution">
    <text evidence="3">The sequence shown here is derived from an EMBL/GenBank/DDBJ whole genome shotgun (WGS) entry which is preliminary data.</text>
</comment>
<keyword evidence="1 3" id="KW-0238">DNA-binding</keyword>
<dbReference type="Gene3D" id="1.10.260.40">
    <property type="entry name" value="lambda repressor-like DNA-binding domains"/>
    <property type="match status" value="1"/>
</dbReference>
<organism evidence="3 4">
    <name type="scientific">Clostridium cylindrosporum DSM 605</name>
    <dbReference type="NCBI Taxonomy" id="1121307"/>
    <lineage>
        <taxon>Bacteria</taxon>
        <taxon>Bacillati</taxon>
        <taxon>Bacillota</taxon>
        <taxon>Clostridia</taxon>
        <taxon>Eubacteriales</taxon>
        <taxon>Clostridiaceae</taxon>
        <taxon>Clostridium</taxon>
    </lineage>
</organism>
<dbReference type="EMBL" id="LFVU01000024">
    <property type="protein sequence ID" value="KMT22260.1"/>
    <property type="molecule type" value="Genomic_DNA"/>
</dbReference>
<dbReference type="OrthoDB" id="9812495at2"/>
<evidence type="ECO:0000259" key="2">
    <source>
        <dbReference type="PROSITE" id="PS50943"/>
    </source>
</evidence>
<evidence type="ECO:0000256" key="1">
    <source>
        <dbReference type="ARBA" id="ARBA00023125"/>
    </source>
</evidence>
<sequence>MEKLKIGEVISKLRKEKGITQEQLANFVGVSTPAVSKWESGISYPDITLLPILARFFSVSIDKLLNYNNSLSKEEEEAIVRECQSLFNEGQEEVGYDLCMKYIEEYPSSYSLKFSLAVMLNFSCGLTKGEERQKDTLGKTIPIFEDIVENCTDKDIVNGAIMQLGVGYTVLKDFDKALELYKGIQQQICDTTAIIASIYAEQGKVKEARKLLQEKLIVQINEMYGTISSLGCSYFDEDIYISERYIKLVSNFIKVFENEGYPNISMDMNLALAQLYAKNNLEDKCINALKETLNFIDLENIGRPIDYSNVWFLSKIDIPKEEIVTVNFVEMLIASLELKEFALVHNNEEFKNMIKEIKEKL</sequence>
<evidence type="ECO:0000313" key="3">
    <source>
        <dbReference type="EMBL" id="KMT22260.1"/>
    </source>
</evidence>
<dbReference type="GO" id="GO:0003677">
    <property type="term" value="F:DNA binding"/>
    <property type="evidence" value="ECO:0007669"/>
    <property type="project" value="UniProtKB-KW"/>
</dbReference>
<dbReference type="Gene3D" id="1.25.40.10">
    <property type="entry name" value="Tetratricopeptide repeat domain"/>
    <property type="match status" value="1"/>
</dbReference>
<dbReference type="SUPFAM" id="SSF47413">
    <property type="entry name" value="lambda repressor-like DNA-binding domains"/>
    <property type="match status" value="1"/>
</dbReference>
<dbReference type="CDD" id="cd00093">
    <property type="entry name" value="HTH_XRE"/>
    <property type="match status" value="1"/>
</dbReference>
<accession>A0A0J8D876</accession>
<dbReference type="PANTHER" id="PTHR46558:SF11">
    <property type="entry name" value="HTH-TYPE TRANSCRIPTIONAL REGULATOR XRE"/>
    <property type="match status" value="1"/>
</dbReference>
<name>A0A0J8D876_CLOCY</name>
<dbReference type="PATRIC" id="fig|1121307.3.peg.1889"/>
<dbReference type="SMART" id="SM00530">
    <property type="entry name" value="HTH_XRE"/>
    <property type="match status" value="1"/>
</dbReference>
<reference evidence="3 4" key="1">
    <citation type="submission" date="2015-06" db="EMBL/GenBank/DDBJ databases">
        <title>Draft genome sequence of the purine-degrading Clostridium cylindrosporum HC-1 (DSM 605).</title>
        <authorList>
            <person name="Poehlein A."/>
            <person name="Schiel-Bengelsdorf B."/>
            <person name="Bengelsdorf F."/>
            <person name="Daniel R."/>
            <person name="Duerre P."/>
        </authorList>
    </citation>
    <scope>NUCLEOTIDE SEQUENCE [LARGE SCALE GENOMIC DNA]</scope>
    <source>
        <strain evidence="3 4">DSM 605</strain>
    </source>
</reference>
<dbReference type="Proteomes" id="UP000036756">
    <property type="component" value="Unassembled WGS sequence"/>
</dbReference>
<dbReference type="InterPro" id="IPR001387">
    <property type="entry name" value="Cro/C1-type_HTH"/>
</dbReference>